<name>A0ABS6JJV5_9BACI</name>
<dbReference type="InterPro" id="IPR052176">
    <property type="entry name" value="Glycosyl_Hydrlase_43_Enz"/>
</dbReference>
<evidence type="ECO:0000256" key="4">
    <source>
        <dbReference type="ARBA" id="ARBA00023295"/>
    </source>
</evidence>
<evidence type="ECO:0000313" key="6">
    <source>
        <dbReference type="EMBL" id="MBU9713823.1"/>
    </source>
</evidence>
<dbReference type="InterPro" id="IPR006710">
    <property type="entry name" value="Glyco_hydro_43"/>
</dbReference>
<keyword evidence="3" id="KW-0119">Carbohydrate metabolism</keyword>
<accession>A0ABS6JJV5</accession>
<evidence type="ECO:0000256" key="3">
    <source>
        <dbReference type="ARBA" id="ARBA00023277"/>
    </source>
</evidence>
<dbReference type="Pfam" id="PF04616">
    <property type="entry name" value="Glyco_hydro_43"/>
    <property type="match status" value="1"/>
</dbReference>
<dbReference type="EMBL" id="JAHQCS010000152">
    <property type="protein sequence ID" value="MBU9713823.1"/>
    <property type="molecule type" value="Genomic_DNA"/>
</dbReference>
<gene>
    <name evidence="6" type="ORF">KS419_19010</name>
</gene>
<keyword evidence="7" id="KW-1185">Reference proteome</keyword>
<evidence type="ECO:0000256" key="1">
    <source>
        <dbReference type="ARBA" id="ARBA00022651"/>
    </source>
</evidence>
<dbReference type="CDD" id="cd18620">
    <property type="entry name" value="GH43_XylA-like"/>
    <property type="match status" value="1"/>
</dbReference>
<dbReference type="PANTHER" id="PTHR43772:SF2">
    <property type="entry name" value="PUTATIVE (AFU_ORTHOLOGUE AFUA_2G04480)-RELATED"/>
    <property type="match status" value="1"/>
</dbReference>
<dbReference type="RefSeq" id="WP_217067973.1">
    <property type="nucleotide sequence ID" value="NZ_JBHUEC010000050.1"/>
</dbReference>
<organism evidence="6 7">
    <name type="scientific">Evansella tamaricis</name>
    <dbReference type="NCBI Taxonomy" id="2069301"/>
    <lineage>
        <taxon>Bacteria</taxon>
        <taxon>Bacillati</taxon>
        <taxon>Bacillota</taxon>
        <taxon>Bacilli</taxon>
        <taxon>Bacillales</taxon>
        <taxon>Bacillaceae</taxon>
        <taxon>Evansella</taxon>
    </lineage>
</organism>
<evidence type="ECO:0000256" key="5">
    <source>
        <dbReference type="RuleBase" id="RU361187"/>
    </source>
</evidence>
<protein>
    <submittedName>
        <fullName evidence="6">Family 43 glycosylhydrolase</fullName>
    </submittedName>
</protein>
<keyword evidence="4 5" id="KW-0326">Glycosidase</keyword>
<keyword evidence="2 5" id="KW-0378">Hydrolase</keyword>
<evidence type="ECO:0000313" key="7">
    <source>
        <dbReference type="Proteomes" id="UP000784880"/>
    </source>
</evidence>
<reference evidence="6 7" key="1">
    <citation type="submission" date="2021-06" db="EMBL/GenBank/DDBJ databases">
        <title>Bacillus sp. RD4P76, an endophyte from a halophyte.</title>
        <authorList>
            <person name="Sun J.-Q."/>
        </authorList>
    </citation>
    <scope>NUCLEOTIDE SEQUENCE [LARGE SCALE GENOMIC DNA]</scope>
    <source>
        <strain evidence="6 7">CGMCC 1.15917</strain>
    </source>
</reference>
<comment type="similarity">
    <text evidence="5">Belongs to the glycosyl hydrolase 43 family.</text>
</comment>
<dbReference type="Proteomes" id="UP000784880">
    <property type="component" value="Unassembled WGS sequence"/>
</dbReference>
<keyword evidence="1" id="KW-0858">Xylan degradation</keyword>
<sequence length="488" mass="54909">MSIYYCYYINKIEVLTVDKQKTQGLNPYLPSWEYIPDAEPYVFNDRVYIYGSHDRFNGHVFCLNDYVCWSAPVNNLGDWRYEGVIYKKTDDPLNPAGNMCLYAPDVTVGPDGRYYLYYVLDKVPVVSVAVCDTPAGKYEFYGYVHYADGTRLGEREGDQPQFDPGLLTEGDKTYLYTGFCAKGDKSRYGAMATVLGPDMLTILEEPVFIAPSEPYSAGSGFEGHEFFEAPSMRKIGDTYYLVYSSIVMHELCYATSKNPTKGFEYKGVIVSNNDLHIDTYKPAEKPMFYGGNNHGSIVEMEGQWYIFYHRHTNGSSFCRQGCIERIEVLEDGTIPQVEMTSCGSNGAPLIGRGEYPTYLACNLFHKDEAMYSGGLWMDSQFPKITQDGKDGDEETGYIANMQDSATAGFKYFDCQGITKVKIKVRGYCKGVFEVKTAWDGEALGEIPVDFTNVWTEYTSDIVIPDGVQALYFTYRGDGSAGFATFTLE</sequence>
<comment type="caution">
    <text evidence="6">The sequence shown here is derived from an EMBL/GenBank/DDBJ whole genome shotgun (WGS) entry which is preliminary data.</text>
</comment>
<keyword evidence="1" id="KW-0624">Polysaccharide degradation</keyword>
<proteinExistence type="inferred from homology"/>
<dbReference type="CDD" id="cd04084">
    <property type="entry name" value="CBM6_xylanase-like"/>
    <property type="match status" value="1"/>
</dbReference>
<dbReference type="PANTHER" id="PTHR43772">
    <property type="entry name" value="ENDO-1,4-BETA-XYLANASE"/>
    <property type="match status" value="1"/>
</dbReference>
<evidence type="ECO:0000256" key="2">
    <source>
        <dbReference type="ARBA" id="ARBA00022801"/>
    </source>
</evidence>